<dbReference type="Pfam" id="PF00956">
    <property type="entry name" value="NAP"/>
    <property type="match status" value="1"/>
</dbReference>
<feature type="region of interest" description="Disordered" evidence="4">
    <location>
        <begin position="1"/>
        <end position="38"/>
    </location>
</feature>
<keyword evidence="6" id="KW-1185">Reference proteome</keyword>
<dbReference type="GO" id="GO:0042393">
    <property type="term" value="F:histone binding"/>
    <property type="evidence" value="ECO:0007669"/>
    <property type="project" value="UniProtKB-ARBA"/>
</dbReference>
<feature type="compositionally biased region" description="Acidic residues" evidence="4">
    <location>
        <begin position="365"/>
        <end position="379"/>
    </location>
</feature>
<dbReference type="AlphaFoldDB" id="A0A1R3GQD7"/>
<name>A0A1R3GQD7_COCAP</name>
<keyword evidence="2" id="KW-0143">Chaperone</keyword>
<organism evidence="5 6">
    <name type="scientific">Corchorus capsularis</name>
    <name type="common">Jute</name>
    <dbReference type="NCBI Taxonomy" id="210143"/>
    <lineage>
        <taxon>Eukaryota</taxon>
        <taxon>Viridiplantae</taxon>
        <taxon>Streptophyta</taxon>
        <taxon>Embryophyta</taxon>
        <taxon>Tracheophyta</taxon>
        <taxon>Spermatophyta</taxon>
        <taxon>Magnoliopsida</taxon>
        <taxon>eudicotyledons</taxon>
        <taxon>Gunneridae</taxon>
        <taxon>Pentapetalae</taxon>
        <taxon>rosids</taxon>
        <taxon>malvids</taxon>
        <taxon>Malvales</taxon>
        <taxon>Malvaceae</taxon>
        <taxon>Grewioideae</taxon>
        <taxon>Apeibeae</taxon>
        <taxon>Corchorus</taxon>
    </lineage>
</organism>
<reference evidence="5 6" key="1">
    <citation type="submission" date="2013-09" db="EMBL/GenBank/DDBJ databases">
        <title>Corchorus capsularis genome sequencing.</title>
        <authorList>
            <person name="Alam M."/>
            <person name="Haque M.S."/>
            <person name="Islam M.S."/>
            <person name="Emdad E.M."/>
            <person name="Islam M.M."/>
            <person name="Ahmed B."/>
            <person name="Halim A."/>
            <person name="Hossen Q.M.M."/>
            <person name="Hossain M.Z."/>
            <person name="Ahmed R."/>
            <person name="Khan M.M."/>
            <person name="Islam R."/>
            <person name="Rashid M.M."/>
            <person name="Khan S.A."/>
            <person name="Rahman M.S."/>
            <person name="Alam M."/>
        </authorList>
    </citation>
    <scope>NUCLEOTIDE SEQUENCE [LARGE SCALE GENOMIC DNA]</scope>
    <source>
        <strain evidence="6">cv. CVL-1</strain>
        <tissue evidence="5">Whole seedling</tissue>
    </source>
</reference>
<sequence length="395" mass="45237">MSNEENNSNTPEVEAGEEENNSNMPEAGDAPPNEDPLAVLINALKAKLKKQAAKHVDMLENLSESVWKRVQILREMQGQHDELGAKCSAEISELEDKYQKLYEPLHAKRFNVVNGVDEKAEENPEEAVAMEQGEDKDAEEKGIPEFWLTAMKNNKLLNAEISKRDKEVLKYLKDIKWGKIEEGKGFKLEFYFETNPFFKDTVLIKTYQMIDADETILDKATGMEIDWYPKKEKFMRKKGSKKGSFLINFFNPPQVPGDEDEIDEYIAVEIEKQILQDYCIGSEIKDKIIPRAVSWFTGDAKLEEEDDGAEKEEDEEEEEEEEEKEDDNEEESKKEDDGEEKEEKKDGGEEESKEESSAAEKKSGDDEEEEEKKDNGEEESNTKEPSAAEKNSSEE</sequence>
<dbReference type="EMBL" id="AWWV01013728">
    <property type="protein sequence ID" value="OMO60269.1"/>
    <property type="molecule type" value="Genomic_DNA"/>
</dbReference>
<dbReference type="GO" id="GO:0000724">
    <property type="term" value="P:double-strand break repair via homologous recombination"/>
    <property type="evidence" value="ECO:0007669"/>
    <property type="project" value="UniProtKB-ARBA"/>
</dbReference>
<proteinExistence type="inferred from homology"/>
<protein>
    <submittedName>
        <fullName evidence="5">Nucleosome assembly protein (NAP)</fullName>
    </submittedName>
</protein>
<dbReference type="PANTHER" id="PTHR11875">
    <property type="entry name" value="TESTIS-SPECIFIC Y-ENCODED PROTEIN"/>
    <property type="match status" value="1"/>
</dbReference>
<gene>
    <name evidence="5" type="ORF">CCACVL1_24286</name>
</gene>
<accession>A0A1R3GQD7</accession>
<evidence type="ECO:0000313" key="5">
    <source>
        <dbReference type="EMBL" id="OMO60269.1"/>
    </source>
</evidence>
<comment type="caution">
    <text evidence="5">The sequence shown here is derived from an EMBL/GenBank/DDBJ whole genome shotgun (WGS) entry which is preliminary data.</text>
</comment>
<evidence type="ECO:0000256" key="4">
    <source>
        <dbReference type="SAM" id="MobiDB-lite"/>
    </source>
</evidence>
<feature type="compositionally biased region" description="Basic and acidic residues" evidence="4">
    <location>
        <begin position="331"/>
        <end position="347"/>
    </location>
</feature>
<evidence type="ECO:0000256" key="2">
    <source>
        <dbReference type="ARBA" id="ARBA00023186"/>
    </source>
</evidence>
<feature type="compositionally biased region" description="Polar residues" evidence="4">
    <location>
        <begin position="1"/>
        <end position="11"/>
    </location>
</feature>
<dbReference type="InterPro" id="IPR037231">
    <property type="entry name" value="NAP-like_sf"/>
</dbReference>
<feature type="region of interest" description="Disordered" evidence="4">
    <location>
        <begin position="299"/>
        <end position="395"/>
    </location>
</feature>
<dbReference type="GO" id="GO:0006334">
    <property type="term" value="P:nucleosome assembly"/>
    <property type="evidence" value="ECO:0007669"/>
    <property type="project" value="InterPro"/>
</dbReference>
<feature type="compositionally biased region" description="Acidic residues" evidence="4">
    <location>
        <begin position="302"/>
        <end position="330"/>
    </location>
</feature>
<dbReference type="InterPro" id="IPR002164">
    <property type="entry name" value="NAP_family"/>
</dbReference>
<dbReference type="Gramene" id="OMO60269">
    <property type="protein sequence ID" value="OMO60269"/>
    <property type="gene ID" value="CCACVL1_24286"/>
</dbReference>
<dbReference type="Proteomes" id="UP000188268">
    <property type="component" value="Unassembled WGS sequence"/>
</dbReference>
<comment type="similarity">
    <text evidence="1 3">Belongs to the nucleosome assembly protein (NAP) family.</text>
</comment>
<evidence type="ECO:0000313" key="6">
    <source>
        <dbReference type="Proteomes" id="UP000188268"/>
    </source>
</evidence>
<dbReference type="OMA" id="HAMEVEF"/>
<dbReference type="Gene3D" id="1.20.5.1500">
    <property type="match status" value="1"/>
</dbReference>
<feature type="compositionally biased region" description="Basic and acidic residues" evidence="4">
    <location>
        <begin position="354"/>
        <end position="364"/>
    </location>
</feature>
<dbReference type="SUPFAM" id="SSF143113">
    <property type="entry name" value="NAP-like"/>
    <property type="match status" value="1"/>
</dbReference>
<evidence type="ECO:0000256" key="1">
    <source>
        <dbReference type="ARBA" id="ARBA00009947"/>
    </source>
</evidence>
<dbReference type="Gene3D" id="3.30.1120.90">
    <property type="entry name" value="Nucleosome assembly protein"/>
    <property type="match status" value="1"/>
</dbReference>
<dbReference type="STRING" id="210143.A0A1R3GQD7"/>
<evidence type="ECO:0000256" key="3">
    <source>
        <dbReference type="RuleBase" id="RU003876"/>
    </source>
</evidence>
<dbReference type="OrthoDB" id="27325at2759"/>
<dbReference type="GO" id="GO:0005634">
    <property type="term" value="C:nucleus"/>
    <property type="evidence" value="ECO:0007669"/>
    <property type="project" value="InterPro"/>
</dbReference>